<keyword evidence="3" id="KW-0598">Phosphotransferase system</keyword>
<dbReference type="KEGG" id="acel:acsn021_19030"/>
<dbReference type="GO" id="GO:0005737">
    <property type="term" value="C:cytoplasm"/>
    <property type="evidence" value="ECO:0007669"/>
    <property type="project" value="UniProtKB-SubCell"/>
</dbReference>
<evidence type="ECO:0000256" key="1">
    <source>
        <dbReference type="ARBA" id="ARBA00004496"/>
    </source>
</evidence>
<proteinExistence type="predicted"/>
<dbReference type="PANTHER" id="PTHR33705:SF2">
    <property type="entry name" value="PHOSPHOCARRIER PROTEIN NPR"/>
    <property type="match status" value="1"/>
</dbReference>
<dbReference type="SUPFAM" id="SSF55594">
    <property type="entry name" value="HPr-like"/>
    <property type="match status" value="1"/>
</dbReference>
<evidence type="ECO:0000313" key="6">
    <source>
        <dbReference type="Proteomes" id="UP000515561"/>
    </source>
</evidence>
<dbReference type="EMBL" id="AP023367">
    <property type="protein sequence ID" value="BCJ94334.1"/>
    <property type="molecule type" value="Genomic_DNA"/>
</dbReference>
<sequence>MRTVLCKGENMKKFSYVIKDEIGIHARPAGQIVKIAKELQSNLTIDAEGKTADMKKLMAVMALGVKKGANVTITADGADEDAAIAQLEEFFKSNL</sequence>
<dbReference type="AlphaFoldDB" id="A0A6S6QUM4"/>
<feature type="domain" description="HPr" evidence="4">
    <location>
        <begin position="11"/>
        <end position="95"/>
    </location>
</feature>
<evidence type="ECO:0000259" key="4">
    <source>
        <dbReference type="PROSITE" id="PS51350"/>
    </source>
</evidence>
<dbReference type="NCBIfam" id="TIGR01003">
    <property type="entry name" value="PTS_HPr_family"/>
    <property type="match status" value="1"/>
</dbReference>
<dbReference type="GO" id="GO:0009401">
    <property type="term" value="P:phosphoenolpyruvate-dependent sugar phosphotransferase system"/>
    <property type="evidence" value="ECO:0007669"/>
    <property type="project" value="UniProtKB-KW"/>
</dbReference>
<name>A0A6S6QUM4_9FIRM</name>
<evidence type="ECO:0000313" key="5">
    <source>
        <dbReference type="EMBL" id="BCJ94334.1"/>
    </source>
</evidence>
<comment type="subcellular location">
    <subcellularLocation>
        <location evidence="1">Cytoplasm</location>
    </subcellularLocation>
</comment>
<keyword evidence="6" id="KW-1185">Reference proteome</keyword>
<dbReference type="InterPro" id="IPR000032">
    <property type="entry name" value="HPr-like"/>
</dbReference>
<protein>
    <submittedName>
        <fullName evidence="5">Phosphocarrier protein HPr</fullName>
    </submittedName>
</protein>
<organism evidence="5 6">
    <name type="scientific">Anaerocolumna cellulosilytica</name>
    <dbReference type="NCBI Taxonomy" id="433286"/>
    <lineage>
        <taxon>Bacteria</taxon>
        <taxon>Bacillati</taxon>
        <taxon>Bacillota</taxon>
        <taxon>Clostridia</taxon>
        <taxon>Lachnospirales</taxon>
        <taxon>Lachnospiraceae</taxon>
        <taxon>Anaerocolumna</taxon>
    </lineage>
</organism>
<dbReference type="InterPro" id="IPR050399">
    <property type="entry name" value="HPr"/>
</dbReference>
<keyword evidence="2" id="KW-0963">Cytoplasm</keyword>
<dbReference type="Pfam" id="PF00381">
    <property type="entry name" value="PTS-HPr"/>
    <property type="match status" value="1"/>
</dbReference>
<accession>A0A6S6QUM4</accession>
<dbReference type="PANTHER" id="PTHR33705">
    <property type="entry name" value="PHOSPHOCARRIER PROTEIN HPR"/>
    <property type="match status" value="1"/>
</dbReference>
<dbReference type="Proteomes" id="UP000515561">
    <property type="component" value="Chromosome"/>
</dbReference>
<dbReference type="Gene3D" id="3.30.1340.10">
    <property type="entry name" value="HPr-like"/>
    <property type="match status" value="1"/>
</dbReference>
<dbReference type="InterPro" id="IPR035895">
    <property type="entry name" value="HPr-like_sf"/>
</dbReference>
<gene>
    <name evidence="5" type="primary">ptsH</name>
    <name evidence="5" type="ORF">acsn021_19030</name>
</gene>
<evidence type="ECO:0000256" key="3">
    <source>
        <dbReference type="ARBA" id="ARBA00022683"/>
    </source>
</evidence>
<dbReference type="PROSITE" id="PS51350">
    <property type="entry name" value="PTS_HPR_DOM"/>
    <property type="match status" value="1"/>
</dbReference>
<evidence type="ECO:0000256" key="2">
    <source>
        <dbReference type="ARBA" id="ARBA00022490"/>
    </source>
</evidence>
<reference evidence="5 6" key="1">
    <citation type="journal article" date="2016" name="Int. J. Syst. Evol. Microbiol.">
        <title>Descriptions of Anaerotaenia torta gen. nov., sp. nov. and Anaerocolumna cellulosilytica gen. nov., sp. nov. isolated from a methanogenic reactor of cattle waste.</title>
        <authorList>
            <person name="Uek A."/>
            <person name="Ohtaki Y."/>
            <person name="Kaku N."/>
            <person name="Ueki K."/>
        </authorList>
    </citation>
    <scope>NUCLEOTIDE SEQUENCE [LARGE SCALE GENOMIC DNA]</scope>
    <source>
        <strain evidence="5 6">SN021</strain>
    </source>
</reference>
<dbReference type="CDD" id="cd00367">
    <property type="entry name" value="PTS-HPr_like"/>
    <property type="match status" value="1"/>
</dbReference>
<dbReference type="PRINTS" id="PR00107">
    <property type="entry name" value="PHOSPHOCPHPR"/>
</dbReference>